<gene>
    <name evidence="1" type="ordered locus">DEHA2B15950g</name>
</gene>
<protein>
    <submittedName>
        <fullName evidence="1">DEHA2B15950p</fullName>
    </submittedName>
</protein>
<organism evidence="1 2">
    <name type="scientific">Debaryomyces hansenii (strain ATCC 36239 / CBS 767 / BCRC 21394 / JCM 1990 / NBRC 0083 / IGC 2968)</name>
    <name type="common">Yeast</name>
    <name type="synonym">Torulaspora hansenii</name>
    <dbReference type="NCBI Taxonomy" id="284592"/>
    <lineage>
        <taxon>Eukaryota</taxon>
        <taxon>Fungi</taxon>
        <taxon>Dikarya</taxon>
        <taxon>Ascomycota</taxon>
        <taxon>Saccharomycotina</taxon>
        <taxon>Pichiomycetes</taxon>
        <taxon>Debaryomycetaceae</taxon>
        <taxon>Debaryomyces</taxon>
    </lineage>
</organism>
<accession>B5RSW9</accession>
<dbReference type="KEGG" id="dha:DEHA2B15950g"/>
<dbReference type="AlphaFoldDB" id="B5RSW9"/>
<dbReference type="GeneID" id="8998268"/>
<evidence type="ECO:0000313" key="2">
    <source>
        <dbReference type="Proteomes" id="UP000000599"/>
    </source>
</evidence>
<sequence length="67" mass="7851">MIEGFTYRVVSKTLSGGFKLFISSDMSDSSSVEPYATSRWSHRYVRRGLLMNYAAYRFTNHRYVRLS</sequence>
<reference evidence="1 2" key="1">
    <citation type="journal article" date="2004" name="Nature">
        <title>Genome evolution in yeasts.</title>
        <authorList>
            <consortium name="Genolevures"/>
            <person name="Dujon B."/>
            <person name="Sherman D."/>
            <person name="Fischer G."/>
            <person name="Durrens P."/>
            <person name="Casaregola S."/>
            <person name="Lafontaine I."/>
            <person name="de Montigny J."/>
            <person name="Marck C."/>
            <person name="Neuveglise C."/>
            <person name="Talla E."/>
            <person name="Goffard N."/>
            <person name="Frangeul L."/>
            <person name="Aigle M."/>
            <person name="Anthouard V."/>
            <person name="Babour A."/>
            <person name="Barbe V."/>
            <person name="Barnay S."/>
            <person name="Blanchin S."/>
            <person name="Beckerich J.M."/>
            <person name="Beyne E."/>
            <person name="Bleykasten C."/>
            <person name="Boisrame A."/>
            <person name="Boyer J."/>
            <person name="Cattolico L."/>
            <person name="Confanioleri F."/>
            <person name="de Daruvar A."/>
            <person name="Despons L."/>
            <person name="Fabre E."/>
            <person name="Fairhead C."/>
            <person name="Ferry-Dumazet H."/>
            <person name="Groppi A."/>
            <person name="Hantraye F."/>
            <person name="Hennequin C."/>
            <person name="Jauniaux N."/>
            <person name="Joyet P."/>
            <person name="Kachouri R."/>
            <person name="Kerrest A."/>
            <person name="Koszul R."/>
            <person name="Lemaire M."/>
            <person name="Lesur I."/>
            <person name="Ma L."/>
            <person name="Muller H."/>
            <person name="Nicaud J.M."/>
            <person name="Nikolski M."/>
            <person name="Oztas S."/>
            <person name="Ozier-Kalogeropoulos O."/>
            <person name="Pellenz S."/>
            <person name="Potier S."/>
            <person name="Richard G.F."/>
            <person name="Straub M.L."/>
            <person name="Suleau A."/>
            <person name="Swennene D."/>
            <person name="Tekaia F."/>
            <person name="Wesolowski-Louvel M."/>
            <person name="Westhof E."/>
            <person name="Wirth B."/>
            <person name="Zeniou-Meyer M."/>
            <person name="Zivanovic I."/>
            <person name="Bolotin-Fukuhara M."/>
            <person name="Thierry A."/>
            <person name="Bouchier C."/>
            <person name="Caudron B."/>
            <person name="Scarpelli C."/>
            <person name="Gaillardin C."/>
            <person name="Weissenbach J."/>
            <person name="Wincker P."/>
            <person name="Souciet J.L."/>
        </authorList>
    </citation>
    <scope>NUCLEOTIDE SEQUENCE [LARGE SCALE GENOMIC DNA]</scope>
    <source>
        <strain evidence="2">ATCC 36239 / CBS 767 / BCRC 21394 / JCM 1990 / NBRC 0083 / IGC 2968</strain>
    </source>
</reference>
<proteinExistence type="predicted"/>
<dbReference type="HOGENOM" id="CLU_2812294_0_0_1"/>
<dbReference type="RefSeq" id="XP_002770137.1">
    <property type="nucleotide sequence ID" value="XM_002770091.1"/>
</dbReference>
<evidence type="ECO:0000313" key="1">
    <source>
        <dbReference type="EMBL" id="CAR65506.1"/>
    </source>
</evidence>
<name>B5RSW9_DEBHA</name>
<dbReference type="Proteomes" id="UP000000599">
    <property type="component" value="Chromosome B"/>
</dbReference>
<dbReference type="InParanoid" id="B5RSW9"/>
<keyword evidence="2" id="KW-1185">Reference proteome</keyword>
<dbReference type="EMBL" id="CR382134">
    <property type="protein sequence ID" value="CAR65506.1"/>
    <property type="molecule type" value="Genomic_DNA"/>
</dbReference>